<dbReference type="InterPro" id="IPR050932">
    <property type="entry name" value="TM2D1-3-like"/>
</dbReference>
<evidence type="ECO:0000259" key="6">
    <source>
        <dbReference type="Pfam" id="PF05154"/>
    </source>
</evidence>
<feature type="domain" description="TM2" evidence="6">
    <location>
        <begin position="21"/>
        <end position="69"/>
    </location>
</feature>
<dbReference type="EMBL" id="JBHSWN010000001">
    <property type="protein sequence ID" value="MFC6789334.1"/>
    <property type="molecule type" value="Genomic_DNA"/>
</dbReference>
<dbReference type="PANTHER" id="PTHR21016:SF25">
    <property type="entry name" value="TM2 DOMAIN-CONTAINING PROTEIN DDB_G0277895-RELATED"/>
    <property type="match status" value="1"/>
</dbReference>
<name>A0ABW2BHF2_9HYPH</name>
<reference evidence="8" key="1">
    <citation type="journal article" date="2019" name="Int. J. Syst. Evol. Microbiol.">
        <title>The Global Catalogue of Microorganisms (GCM) 10K type strain sequencing project: providing services to taxonomists for standard genome sequencing and annotation.</title>
        <authorList>
            <consortium name="The Broad Institute Genomics Platform"/>
            <consortium name="The Broad Institute Genome Sequencing Center for Infectious Disease"/>
            <person name="Wu L."/>
            <person name="Ma J."/>
        </authorList>
    </citation>
    <scope>NUCLEOTIDE SEQUENCE [LARGE SCALE GENOMIC DNA]</scope>
    <source>
        <strain evidence="8">CCUG 48316</strain>
    </source>
</reference>
<feature type="transmembrane region" description="Helical" evidence="5">
    <location>
        <begin position="21"/>
        <end position="41"/>
    </location>
</feature>
<feature type="transmembrane region" description="Helical" evidence="5">
    <location>
        <begin position="53"/>
        <end position="74"/>
    </location>
</feature>
<evidence type="ECO:0000256" key="3">
    <source>
        <dbReference type="ARBA" id="ARBA00022989"/>
    </source>
</evidence>
<accession>A0ABW2BHF2</accession>
<dbReference type="Pfam" id="PF05154">
    <property type="entry name" value="TM2"/>
    <property type="match status" value="1"/>
</dbReference>
<evidence type="ECO:0000256" key="5">
    <source>
        <dbReference type="SAM" id="Phobius"/>
    </source>
</evidence>
<protein>
    <submittedName>
        <fullName evidence="7">TM2 domain-containing protein</fullName>
    </submittedName>
</protein>
<sequence length="107" mass="11912">MGATVEQKILIEQRVTNEGPSVVAAYLLWFFLGFVSAHRFYLGRIGSAICQLVLNLLLIGLVWLVIDLFLIPRMVRAKQAELRRRFGLLVAPTTSAILTGTAPAIRF</sequence>
<keyword evidence="8" id="KW-1185">Reference proteome</keyword>
<keyword evidence="3 5" id="KW-1133">Transmembrane helix</keyword>
<evidence type="ECO:0000256" key="1">
    <source>
        <dbReference type="ARBA" id="ARBA00004141"/>
    </source>
</evidence>
<evidence type="ECO:0000256" key="4">
    <source>
        <dbReference type="ARBA" id="ARBA00023136"/>
    </source>
</evidence>
<evidence type="ECO:0000313" key="8">
    <source>
        <dbReference type="Proteomes" id="UP001596292"/>
    </source>
</evidence>
<organism evidence="7 8">
    <name type="scientific">Methylobacterium komagatae</name>
    <dbReference type="NCBI Taxonomy" id="374425"/>
    <lineage>
        <taxon>Bacteria</taxon>
        <taxon>Pseudomonadati</taxon>
        <taxon>Pseudomonadota</taxon>
        <taxon>Alphaproteobacteria</taxon>
        <taxon>Hyphomicrobiales</taxon>
        <taxon>Methylobacteriaceae</taxon>
        <taxon>Methylobacterium</taxon>
    </lineage>
</organism>
<keyword evidence="2 5" id="KW-0812">Transmembrane</keyword>
<dbReference type="RefSeq" id="WP_378968211.1">
    <property type="nucleotide sequence ID" value="NZ_JBHSWN010000001.1"/>
</dbReference>
<dbReference type="InterPro" id="IPR007829">
    <property type="entry name" value="TM2"/>
</dbReference>
<keyword evidence="4 5" id="KW-0472">Membrane</keyword>
<dbReference type="PANTHER" id="PTHR21016">
    <property type="entry name" value="BETA-AMYLOID BINDING PROTEIN-RELATED"/>
    <property type="match status" value="1"/>
</dbReference>
<evidence type="ECO:0000256" key="2">
    <source>
        <dbReference type="ARBA" id="ARBA00022692"/>
    </source>
</evidence>
<evidence type="ECO:0000313" key="7">
    <source>
        <dbReference type="EMBL" id="MFC6789334.1"/>
    </source>
</evidence>
<proteinExistence type="predicted"/>
<dbReference type="Proteomes" id="UP001596292">
    <property type="component" value="Unassembled WGS sequence"/>
</dbReference>
<comment type="caution">
    <text evidence="7">The sequence shown here is derived from an EMBL/GenBank/DDBJ whole genome shotgun (WGS) entry which is preliminary data.</text>
</comment>
<gene>
    <name evidence="7" type="ORF">ACFQE0_06665</name>
</gene>
<comment type="subcellular location">
    <subcellularLocation>
        <location evidence="1">Membrane</location>
        <topology evidence="1">Multi-pass membrane protein</topology>
    </subcellularLocation>
</comment>
<feature type="transmembrane region" description="Helical" evidence="5">
    <location>
        <begin position="86"/>
        <end position="105"/>
    </location>
</feature>